<name>A0A1I5XQK0_9GAMM</name>
<evidence type="ECO:0000259" key="1">
    <source>
        <dbReference type="Pfam" id="PF14355"/>
    </source>
</evidence>
<dbReference type="InterPro" id="IPR026001">
    <property type="entry name" value="Abi-like_C"/>
</dbReference>
<evidence type="ECO:0000313" key="3">
    <source>
        <dbReference type="Proteomes" id="UP000182692"/>
    </source>
</evidence>
<dbReference type="RefSeq" id="WP_074928886.1">
    <property type="nucleotide sequence ID" value="NZ_FOWR01000071.1"/>
</dbReference>
<feature type="domain" description="Abortive infection protein-like C-terminal" evidence="1">
    <location>
        <begin position="86"/>
        <end position="148"/>
    </location>
</feature>
<gene>
    <name evidence="2" type="ORF">SAMN03084138_04801</name>
</gene>
<evidence type="ECO:0000313" key="2">
    <source>
        <dbReference type="EMBL" id="SFQ34106.1"/>
    </source>
</evidence>
<dbReference type="Pfam" id="PF14355">
    <property type="entry name" value="Abi_C"/>
    <property type="match status" value="1"/>
</dbReference>
<sequence>MSNDTFRLRLSTRAVAETDTATHLIEQKERLESAIQEGDSSLSIDLSKAFLESVFKTIISDREETPNLGKDFYPLFNDVKQHVPFSKNDDISQKVSRLAGSIVNVTNELRNRYGAASHGDDGYHENPLRMAEVEFVLSSVDGLAAFLYKKHRETLEPDTHHRIQYDDYPDFNDWLDGQFDGFSLKLSEKINIEYTASQMLFSQDPSGYREMLIQFTSTEEEDDDE</sequence>
<dbReference type="GeneID" id="35869555"/>
<dbReference type="AlphaFoldDB" id="A0A1I5XQK0"/>
<reference evidence="2 3" key="1">
    <citation type="submission" date="2016-10" db="EMBL/GenBank/DDBJ databases">
        <authorList>
            <person name="de Groot N.N."/>
        </authorList>
    </citation>
    <scope>NUCLEOTIDE SEQUENCE [LARGE SCALE GENOMIC DNA]</scope>
    <source>
        <strain evidence="2 3">DSM 15893</strain>
    </source>
</reference>
<dbReference type="EMBL" id="FOWR01000071">
    <property type="protein sequence ID" value="SFQ34106.1"/>
    <property type="molecule type" value="Genomic_DNA"/>
</dbReference>
<accession>A0A1I5XQK0</accession>
<organism evidence="2 3">
    <name type="scientific">Enterovibrio norvegicus DSM 15893</name>
    <dbReference type="NCBI Taxonomy" id="1121869"/>
    <lineage>
        <taxon>Bacteria</taxon>
        <taxon>Pseudomonadati</taxon>
        <taxon>Pseudomonadota</taxon>
        <taxon>Gammaproteobacteria</taxon>
        <taxon>Vibrionales</taxon>
        <taxon>Vibrionaceae</taxon>
        <taxon>Enterovibrio</taxon>
    </lineage>
</organism>
<protein>
    <submittedName>
        <fullName evidence="2">Abortive infection C-terminus</fullName>
    </submittedName>
</protein>
<dbReference type="Proteomes" id="UP000182692">
    <property type="component" value="Unassembled WGS sequence"/>
</dbReference>
<dbReference type="STRING" id="1121869.SAMN03084138_04801"/>
<proteinExistence type="predicted"/>
<dbReference type="OrthoDB" id="5497289at2"/>